<evidence type="ECO:0000256" key="1">
    <source>
        <dbReference type="SAM" id="MobiDB-lite"/>
    </source>
</evidence>
<dbReference type="InParanoid" id="K1VGU2"/>
<evidence type="ECO:0000313" key="2">
    <source>
        <dbReference type="EMBL" id="EKD03335.1"/>
    </source>
</evidence>
<evidence type="ECO:0000313" key="3">
    <source>
        <dbReference type="Proteomes" id="UP000006757"/>
    </source>
</evidence>
<dbReference type="EMBL" id="AMBO01000259">
    <property type="protein sequence ID" value="EKD03335.1"/>
    <property type="molecule type" value="Genomic_DNA"/>
</dbReference>
<proteinExistence type="predicted"/>
<feature type="region of interest" description="Disordered" evidence="1">
    <location>
        <begin position="102"/>
        <end position="142"/>
    </location>
</feature>
<comment type="caution">
    <text evidence="2">The sequence shown here is derived from an EMBL/GenBank/DDBJ whole genome shotgun (WGS) entry which is preliminary data.</text>
</comment>
<keyword evidence="3" id="KW-1185">Reference proteome</keyword>
<dbReference type="Proteomes" id="UP000006757">
    <property type="component" value="Unassembled WGS sequence"/>
</dbReference>
<organism evidence="2 3">
    <name type="scientific">Trichosporon asahii var. asahii (strain CBS 8904)</name>
    <name type="common">Yeast</name>
    <dbReference type="NCBI Taxonomy" id="1220162"/>
    <lineage>
        <taxon>Eukaryota</taxon>
        <taxon>Fungi</taxon>
        <taxon>Dikarya</taxon>
        <taxon>Basidiomycota</taxon>
        <taxon>Agaricomycotina</taxon>
        <taxon>Tremellomycetes</taxon>
        <taxon>Trichosporonales</taxon>
        <taxon>Trichosporonaceae</taxon>
        <taxon>Trichosporon</taxon>
    </lineage>
</organism>
<dbReference type="HOGENOM" id="CLU_1817160_0_0_1"/>
<protein>
    <submittedName>
        <fullName evidence="2">Uncharacterized protein</fullName>
    </submittedName>
</protein>
<sequence>MGSVESHESRLDSDTAHWPLSGPPSIPRRSWQIELSEDIFNHPIAIAPEADSPPPPRTKPSLLICASALCSADTVMGAGLHMFTLSSPGCRACRDCYRLTPHPHHGFDQSDPQAQHGEGDPRRHHSCRPLPASQRAGLPVRG</sequence>
<feature type="region of interest" description="Disordered" evidence="1">
    <location>
        <begin position="1"/>
        <end position="24"/>
    </location>
</feature>
<dbReference type="AlphaFoldDB" id="K1VGU2"/>
<name>K1VGU2_TRIAC</name>
<feature type="compositionally biased region" description="Basic and acidic residues" evidence="1">
    <location>
        <begin position="1"/>
        <end position="15"/>
    </location>
</feature>
<gene>
    <name evidence="2" type="ORF">A1Q2_02364</name>
</gene>
<reference evidence="2 3" key="1">
    <citation type="journal article" date="2012" name="Eukaryot. Cell">
        <title>Genome sequence of the Trichosporon asahii environmental strain CBS 8904.</title>
        <authorList>
            <person name="Yang R.Y."/>
            <person name="Li H.T."/>
            <person name="Zhu H."/>
            <person name="Zhou G.P."/>
            <person name="Wang M."/>
            <person name="Wang L."/>
        </authorList>
    </citation>
    <scope>NUCLEOTIDE SEQUENCE [LARGE SCALE GENOMIC DNA]</scope>
    <source>
        <strain evidence="2 3">CBS 8904</strain>
    </source>
</reference>
<accession>K1VGU2</accession>